<sequence>MSKTIELLQQLIKYDSSDKTVANETIDFCKQWLANEGLTAEIVTNNGFNMLICEVGQGDKTLVLNGHVDVVSGKETQFDPVIEDGKLYGRGSADMKAGVAAIMVAISELNKLNLKQTKVQLQLVTDEEVGGGNCANYLTNEGYLGDFVICPEPTQVDIGFQAKGILQIDIELSGSSAHGSRPWEGVNAIAKAFEVYNQLLTLPFANESTEFYDGPSINLAKIHGGDVYNKVPDACTLSFDIRYLPTQNKAQILKEIASITDGKIHINLEGPPVMNDKNEPYIQQLVTAIKQHTNKDEVKLFGQHGFADTRYFSRFNVPAVEFGPSGNHWHGDGEYVEVKSVDNYKDIIVTFAQNM</sequence>
<comment type="caution">
    <text evidence="4">The sequence shown here is derived from an EMBL/GenBank/DDBJ whole genome shotgun (WGS) entry which is preliminary data.</text>
</comment>
<dbReference type="SUPFAM" id="SSF55031">
    <property type="entry name" value="Bacterial exopeptidase dimerisation domain"/>
    <property type="match status" value="1"/>
</dbReference>
<name>A0A151A2U2_9STAP</name>
<gene>
    <name evidence="4" type="ORF">A0131_02260</name>
</gene>
<dbReference type="Pfam" id="PF01546">
    <property type="entry name" value="Peptidase_M20"/>
    <property type="match status" value="1"/>
</dbReference>
<dbReference type="Gene3D" id="3.30.70.360">
    <property type="match status" value="1"/>
</dbReference>
<dbReference type="GO" id="GO:0046872">
    <property type="term" value="F:metal ion binding"/>
    <property type="evidence" value="ECO:0007669"/>
    <property type="project" value="UniProtKB-KW"/>
</dbReference>
<dbReference type="PANTHER" id="PTHR43808">
    <property type="entry name" value="ACETYLORNITHINE DEACETYLASE"/>
    <property type="match status" value="1"/>
</dbReference>
<dbReference type="InterPro" id="IPR002933">
    <property type="entry name" value="Peptidase_M20"/>
</dbReference>
<dbReference type="RefSeq" id="WP_061853864.1">
    <property type="nucleotide sequence ID" value="NZ_LUGM01000002.1"/>
</dbReference>
<keyword evidence="1" id="KW-0479">Metal-binding</keyword>
<evidence type="ECO:0000313" key="4">
    <source>
        <dbReference type="EMBL" id="KYH13633.1"/>
    </source>
</evidence>
<reference evidence="4 5" key="1">
    <citation type="submission" date="2016-02" db="EMBL/GenBank/DDBJ databases">
        <title>Draft genome sequence of hydrocarbon degrading Staphylococcus saprophyticus Strain CNV2, isolated from crude-oil contaminated soil from Noonmati Oil Refinery, Guwahati, Assam, India.</title>
        <authorList>
            <person name="Mukherjee A."/>
            <person name="Chettri B."/>
            <person name="Langpoklakpam J."/>
            <person name="Singh A.K."/>
            <person name="Chattopadhyay D.J."/>
        </authorList>
    </citation>
    <scope>NUCLEOTIDE SEQUENCE [LARGE SCALE GENOMIC DNA]</scope>
    <source>
        <strain evidence="4 5">CNV2</strain>
    </source>
</reference>
<dbReference type="EMBL" id="LUGM01000002">
    <property type="protein sequence ID" value="KYH13633.1"/>
    <property type="molecule type" value="Genomic_DNA"/>
</dbReference>
<dbReference type="SUPFAM" id="SSF53187">
    <property type="entry name" value="Zn-dependent exopeptidases"/>
    <property type="match status" value="1"/>
</dbReference>
<keyword evidence="2" id="KW-0378">Hydrolase</keyword>
<dbReference type="InterPro" id="IPR050072">
    <property type="entry name" value="Peptidase_M20A"/>
</dbReference>
<dbReference type="InterPro" id="IPR011650">
    <property type="entry name" value="Peptidase_M20_dimer"/>
</dbReference>
<dbReference type="GO" id="GO:0008777">
    <property type="term" value="F:acetylornithine deacetylase activity"/>
    <property type="evidence" value="ECO:0007669"/>
    <property type="project" value="TreeGrafter"/>
</dbReference>
<protein>
    <submittedName>
        <fullName evidence="4">Succinyl-diaminopimelate desuccinylase</fullName>
    </submittedName>
</protein>
<proteinExistence type="predicted"/>
<evidence type="ECO:0000256" key="2">
    <source>
        <dbReference type="ARBA" id="ARBA00022801"/>
    </source>
</evidence>
<dbReference type="Gene3D" id="3.40.630.10">
    <property type="entry name" value="Zn peptidases"/>
    <property type="match status" value="1"/>
</dbReference>
<evidence type="ECO:0000313" key="5">
    <source>
        <dbReference type="Proteomes" id="UP000075418"/>
    </source>
</evidence>
<dbReference type="Pfam" id="PF07687">
    <property type="entry name" value="M20_dimer"/>
    <property type="match status" value="1"/>
</dbReference>
<dbReference type="InterPro" id="IPR036264">
    <property type="entry name" value="Bact_exopeptidase_dim_dom"/>
</dbReference>
<evidence type="ECO:0000256" key="1">
    <source>
        <dbReference type="ARBA" id="ARBA00022723"/>
    </source>
</evidence>
<dbReference type="GO" id="GO:0006526">
    <property type="term" value="P:L-arginine biosynthetic process"/>
    <property type="evidence" value="ECO:0007669"/>
    <property type="project" value="TreeGrafter"/>
</dbReference>
<accession>A0A151A2U2</accession>
<feature type="domain" description="Peptidase M20 dimerisation" evidence="3">
    <location>
        <begin position="162"/>
        <end position="259"/>
    </location>
</feature>
<dbReference type="AlphaFoldDB" id="A0A151A2U2"/>
<evidence type="ECO:0000259" key="3">
    <source>
        <dbReference type="Pfam" id="PF07687"/>
    </source>
</evidence>
<dbReference type="Proteomes" id="UP000075418">
    <property type="component" value="Unassembled WGS sequence"/>
</dbReference>
<organism evidence="4 5">
    <name type="scientific">Staphylococcus kloosii</name>
    <dbReference type="NCBI Taxonomy" id="29384"/>
    <lineage>
        <taxon>Bacteria</taxon>
        <taxon>Bacillati</taxon>
        <taxon>Bacillota</taxon>
        <taxon>Bacilli</taxon>
        <taxon>Bacillales</taxon>
        <taxon>Staphylococcaceae</taxon>
        <taxon>Staphylococcus</taxon>
    </lineage>
</organism>
<dbReference type="PANTHER" id="PTHR43808:SF31">
    <property type="entry name" value="N-ACETYL-L-CITRULLINE DEACETYLASE"/>
    <property type="match status" value="1"/>
</dbReference>